<proteinExistence type="predicted"/>
<dbReference type="Proteomes" id="UP000076532">
    <property type="component" value="Unassembled WGS sequence"/>
</dbReference>
<gene>
    <name evidence="2" type="ORF">FIBSPDRAFT_853584</name>
    <name evidence="1" type="ORF">FIBSPDRAFT_873447</name>
</gene>
<keyword evidence="3" id="KW-1185">Reference proteome</keyword>
<evidence type="ECO:0000313" key="3">
    <source>
        <dbReference type="Proteomes" id="UP000076532"/>
    </source>
</evidence>
<name>A0A166QNG3_9AGAM</name>
<accession>A0A166QNG3</accession>
<sequence>MFYGTEGQPLATWDLRAACMLTRGAKAATKLHRRFPRVDLEGFPTQEQRRLIEGCLRLCD</sequence>
<dbReference type="EMBL" id="KV417509">
    <property type="protein sequence ID" value="KZP27362.1"/>
    <property type="molecule type" value="Genomic_DNA"/>
</dbReference>
<dbReference type="EMBL" id="KV417695">
    <property type="protein sequence ID" value="KZP09638.1"/>
    <property type="molecule type" value="Genomic_DNA"/>
</dbReference>
<reference evidence="2 3" key="1">
    <citation type="journal article" date="2016" name="Mol. Biol. Evol.">
        <title>Comparative Genomics of Early-Diverging Mushroom-Forming Fungi Provides Insights into the Origins of Lignocellulose Decay Capabilities.</title>
        <authorList>
            <person name="Nagy L.G."/>
            <person name="Riley R."/>
            <person name="Tritt A."/>
            <person name="Adam C."/>
            <person name="Daum C."/>
            <person name="Floudas D."/>
            <person name="Sun H."/>
            <person name="Yadav J.S."/>
            <person name="Pangilinan J."/>
            <person name="Larsson K.H."/>
            <person name="Matsuura K."/>
            <person name="Barry K."/>
            <person name="Labutti K."/>
            <person name="Kuo R."/>
            <person name="Ohm R.A."/>
            <person name="Bhattacharya S.S."/>
            <person name="Shirouzu T."/>
            <person name="Yoshinaga Y."/>
            <person name="Martin F.M."/>
            <person name="Grigoriev I.V."/>
            <person name="Hibbett D.S."/>
        </authorList>
    </citation>
    <scope>NUCLEOTIDE SEQUENCE [LARGE SCALE GENOMIC DNA]</scope>
    <source>
        <strain evidence="2 3">CBS 109695</strain>
    </source>
</reference>
<dbReference type="AlphaFoldDB" id="A0A166QNG3"/>
<protein>
    <submittedName>
        <fullName evidence="2">Uncharacterized protein</fullName>
    </submittedName>
</protein>
<organism evidence="2 3">
    <name type="scientific">Athelia psychrophila</name>
    <dbReference type="NCBI Taxonomy" id="1759441"/>
    <lineage>
        <taxon>Eukaryota</taxon>
        <taxon>Fungi</taxon>
        <taxon>Dikarya</taxon>
        <taxon>Basidiomycota</taxon>
        <taxon>Agaricomycotina</taxon>
        <taxon>Agaricomycetes</taxon>
        <taxon>Agaricomycetidae</taxon>
        <taxon>Atheliales</taxon>
        <taxon>Atheliaceae</taxon>
        <taxon>Athelia</taxon>
    </lineage>
</organism>
<evidence type="ECO:0000313" key="2">
    <source>
        <dbReference type="EMBL" id="KZP27362.1"/>
    </source>
</evidence>
<evidence type="ECO:0000313" key="1">
    <source>
        <dbReference type="EMBL" id="KZP09638.1"/>
    </source>
</evidence>